<dbReference type="PANTHER" id="PTHR19288:SF90">
    <property type="entry name" value="OS08G0542600 PROTEIN"/>
    <property type="match status" value="1"/>
</dbReference>
<proteinExistence type="predicted"/>
<dbReference type="NCBIfam" id="TIGR01459">
    <property type="entry name" value="HAD-SF-IIA-hyp4"/>
    <property type="match status" value="1"/>
</dbReference>
<accession>A0A0F9SHR5</accession>
<evidence type="ECO:0000313" key="1">
    <source>
        <dbReference type="EMBL" id="KKN61807.1"/>
    </source>
</evidence>
<dbReference type="Pfam" id="PF13242">
    <property type="entry name" value="Hydrolase_like"/>
    <property type="match status" value="1"/>
</dbReference>
<gene>
    <name evidence="1" type="ORF">LCGC14_0518350</name>
</gene>
<dbReference type="InterPro" id="IPR036412">
    <property type="entry name" value="HAD-like_sf"/>
</dbReference>
<dbReference type="NCBIfam" id="TIGR01460">
    <property type="entry name" value="HAD-SF-IIA"/>
    <property type="match status" value="1"/>
</dbReference>
<protein>
    <submittedName>
        <fullName evidence="1">Uncharacterized protein</fullName>
    </submittedName>
</protein>
<sequence length="283" mass="29848">MTGDVMRIERLRDIAGRYDAFFLDQFGVVHDGTHAYPGAAAAVDALAGLGKPVLFVTNSGRPAAFNEARLARLGIARSSYLACVTSGDVAIRLCEDGAIPLPQDRRIRCLTLSSPGDTNLSDRLGCTSVEAADATDLVVIAGSQADHIAMTEYEERMRPAASRGVPCICTNPDRQMLTPQGLVPAAGAIADRYTALGGVVTFVGKPYSEIYAAAHALIATVQRPRILCIGDSIDHDMAGAAAFGAAKALVRTGILAETNESAIASRVSEKGVTIEHHLACLRW</sequence>
<name>A0A0F9SHR5_9ZZZZ</name>
<reference evidence="1" key="1">
    <citation type="journal article" date="2015" name="Nature">
        <title>Complex archaea that bridge the gap between prokaryotes and eukaryotes.</title>
        <authorList>
            <person name="Spang A."/>
            <person name="Saw J.H."/>
            <person name="Jorgensen S.L."/>
            <person name="Zaremba-Niedzwiedzka K."/>
            <person name="Martijn J."/>
            <person name="Lind A.E."/>
            <person name="van Eijk R."/>
            <person name="Schleper C."/>
            <person name="Guy L."/>
            <person name="Ettema T.J."/>
        </authorList>
    </citation>
    <scope>NUCLEOTIDE SEQUENCE</scope>
</reference>
<dbReference type="GO" id="GO:0005737">
    <property type="term" value="C:cytoplasm"/>
    <property type="evidence" value="ECO:0007669"/>
    <property type="project" value="TreeGrafter"/>
</dbReference>
<dbReference type="Gene3D" id="3.40.50.1000">
    <property type="entry name" value="HAD superfamily/HAD-like"/>
    <property type="match status" value="2"/>
</dbReference>
<dbReference type="SUPFAM" id="SSF56784">
    <property type="entry name" value="HAD-like"/>
    <property type="match status" value="1"/>
</dbReference>
<organism evidence="1">
    <name type="scientific">marine sediment metagenome</name>
    <dbReference type="NCBI Taxonomy" id="412755"/>
    <lineage>
        <taxon>unclassified sequences</taxon>
        <taxon>metagenomes</taxon>
        <taxon>ecological metagenomes</taxon>
    </lineage>
</organism>
<dbReference type="AlphaFoldDB" id="A0A0F9SHR5"/>
<dbReference type="GO" id="GO:0016791">
    <property type="term" value="F:phosphatase activity"/>
    <property type="evidence" value="ECO:0007669"/>
    <property type="project" value="TreeGrafter"/>
</dbReference>
<dbReference type="PANTHER" id="PTHR19288">
    <property type="entry name" value="4-NITROPHENYLPHOSPHATASE-RELATED"/>
    <property type="match status" value="1"/>
</dbReference>
<dbReference type="Pfam" id="PF13344">
    <property type="entry name" value="Hydrolase_6"/>
    <property type="match status" value="1"/>
</dbReference>
<dbReference type="InterPro" id="IPR023214">
    <property type="entry name" value="HAD_sf"/>
</dbReference>
<dbReference type="EMBL" id="LAZR01000645">
    <property type="protein sequence ID" value="KKN61807.1"/>
    <property type="molecule type" value="Genomic_DNA"/>
</dbReference>
<comment type="caution">
    <text evidence="1">The sequence shown here is derived from an EMBL/GenBank/DDBJ whole genome shotgun (WGS) entry which is preliminary data.</text>
</comment>
<dbReference type="InterPro" id="IPR006356">
    <property type="entry name" value="HAD-SF_hydro_IIA_hyp3"/>
</dbReference>
<dbReference type="InterPro" id="IPR006357">
    <property type="entry name" value="HAD-SF_hydro_IIA"/>
</dbReference>